<feature type="domain" description="Nudix hydrolase" evidence="3">
    <location>
        <begin position="10"/>
        <end position="145"/>
    </location>
</feature>
<dbReference type="PANTHER" id="PTHR43046">
    <property type="entry name" value="GDP-MANNOSE MANNOSYL HYDROLASE"/>
    <property type="match status" value="1"/>
</dbReference>
<dbReference type="InterPro" id="IPR020084">
    <property type="entry name" value="NUDIX_hydrolase_CS"/>
</dbReference>
<dbReference type="Pfam" id="PF00293">
    <property type="entry name" value="NUDIX"/>
    <property type="match status" value="1"/>
</dbReference>
<dbReference type="InterPro" id="IPR015797">
    <property type="entry name" value="NUDIX_hydrolase-like_dom_sf"/>
</dbReference>
<dbReference type="SUPFAM" id="SSF55811">
    <property type="entry name" value="Nudix"/>
    <property type="match status" value="1"/>
</dbReference>
<dbReference type="AlphaFoldDB" id="A0A0C1MI19"/>
<dbReference type="CDD" id="cd04688">
    <property type="entry name" value="NUDIX_Hydrolase"/>
    <property type="match status" value="1"/>
</dbReference>
<organism evidence="4 5">
    <name type="scientific">Pseudoalteromonas luteoviolacea</name>
    <dbReference type="NCBI Taxonomy" id="43657"/>
    <lineage>
        <taxon>Bacteria</taxon>
        <taxon>Pseudomonadati</taxon>
        <taxon>Pseudomonadota</taxon>
        <taxon>Gammaproteobacteria</taxon>
        <taxon>Alteromonadales</taxon>
        <taxon>Pseudoalteromonadaceae</taxon>
        <taxon>Pseudoalteromonas</taxon>
    </lineage>
</organism>
<dbReference type="Gene3D" id="3.90.79.10">
    <property type="entry name" value="Nucleoside Triphosphate Pyrophosphohydrolase"/>
    <property type="match status" value="1"/>
</dbReference>
<keyword evidence="2 4" id="KW-0378">Hydrolase</keyword>
<gene>
    <name evidence="4" type="ORF">JF50_11785</name>
</gene>
<dbReference type="PANTHER" id="PTHR43046:SF14">
    <property type="entry name" value="MUTT_NUDIX FAMILY PROTEIN"/>
    <property type="match status" value="1"/>
</dbReference>
<comment type="caution">
    <text evidence="4">The sequence shown here is derived from an EMBL/GenBank/DDBJ whole genome shotgun (WGS) entry which is preliminary data.</text>
</comment>
<name>A0A0C1MI19_9GAMM</name>
<evidence type="ECO:0000256" key="2">
    <source>
        <dbReference type="ARBA" id="ARBA00022801"/>
    </source>
</evidence>
<evidence type="ECO:0000313" key="5">
    <source>
        <dbReference type="Proteomes" id="UP000031327"/>
    </source>
</evidence>
<dbReference type="RefSeq" id="WP_039609677.1">
    <property type="nucleotide sequence ID" value="NZ_JWIC01000006.1"/>
</dbReference>
<dbReference type="Proteomes" id="UP000031327">
    <property type="component" value="Unassembled WGS sequence"/>
</dbReference>
<accession>A0A0C1MI19</accession>
<dbReference type="GO" id="GO:0016787">
    <property type="term" value="F:hydrolase activity"/>
    <property type="evidence" value="ECO:0007669"/>
    <property type="project" value="UniProtKB-KW"/>
</dbReference>
<reference evidence="4 5" key="1">
    <citation type="submission" date="2014-12" db="EMBL/GenBank/DDBJ databases">
        <title>Draft Genome Sequence of Pseudoalteromonas luteoviolacea HI1.</title>
        <authorList>
            <person name="Asahina A.Y."/>
            <person name="Hadfield M.G."/>
        </authorList>
    </citation>
    <scope>NUCLEOTIDE SEQUENCE [LARGE SCALE GENOMIC DNA]</scope>
    <source>
        <strain evidence="4 5">HI1</strain>
    </source>
</reference>
<protein>
    <submittedName>
        <fullName evidence="4">NTP pyrophosphohydrolase</fullName>
    </submittedName>
</protein>
<dbReference type="OrthoDB" id="9804442at2"/>
<dbReference type="InterPro" id="IPR000086">
    <property type="entry name" value="NUDIX_hydrolase_dom"/>
</dbReference>
<dbReference type="EMBL" id="JWIC01000006">
    <property type="protein sequence ID" value="KID56609.1"/>
    <property type="molecule type" value="Genomic_DNA"/>
</dbReference>
<evidence type="ECO:0000259" key="3">
    <source>
        <dbReference type="PROSITE" id="PS51462"/>
    </source>
</evidence>
<evidence type="ECO:0000313" key="4">
    <source>
        <dbReference type="EMBL" id="KID56609.1"/>
    </source>
</evidence>
<sequence>MLKFDSEDSCFNCRSVAVIIHNGHILLHRNIDDPFWALPGGRVEFFENSDSTISRELLEELDVVTVVKRHIWYVENFFIYAGKKYHEISNYFLTELAAPERLPIGNTFRGIESDIELEFKWYPIGNLSNLNLKPAFLKRELQAIPEETKYIKVNDISS</sequence>
<dbReference type="PROSITE" id="PS00893">
    <property type="entry name" value="NUDIX_BOX"/>
    <property type="match status" value="1"/>
</dbReference>
<proteinExistence type="predicted"/>
<evidence type="ECO:0000256" key="1">
    <source>
        <dbReference type="ARBA" id="ARBA00001946"/>
    </source>
</evidence>
<dbReference type="PROSITE" id="PS51462">
    <property type="entry name" value="NUDIX"/>
    <property type="match status" value="1"/>
</dbReference>
<comment type="cofactor">
    <cofactor evidence="1">
        <name>Mg(2+)</name>
        <dbReference type="ChEBI" id="CHEBI:18420"/>
    </cofactor>
</comment>